<dbReference type="RefSeq" id="WP_261758629.1">
    <property type="nucleotide sequence ID" value="NZ_CP104562.2"/>
</dbReference>
<evidence type="ECO:0000256" key="1">
    <source>
        <dbReference type="SAM" id="SignalP"/>
    </source>
</evidence>
<accession>A0ABY6B5J4</accession>
<organism evidence="2 3">
    <name type="scientific">Roseateles amylovorans</name>
    <dbReference type="NCBI Taxonomy" id="2978473"/>
    <lineage>
        <taxon>Bacteria</taxon>
        <taxon>Pseudomonadati</taxon>
        <taxon>Pseudomonadota</taxon>
        <taxon>Betaproteobacteria</taxon>
        <taxon>Burkholderiales</taxon>
        <taxon>Sphaerotilaceae</taxon>
        <taxon>Roseateles</taxon>
    </lineage>
</organism>
<sequence>MKRVALALLMAAGASAHAQSEADLLRCLNIAEDGPRLACFDQAARALKDARSASRATAPAAAAVGTAPTAAAPAAPSADNFGQPARAAAAPTELKSTLTRDFSGWNRNDRVTLANGQIWQLLDEGTVIAPLKQPQVVIKPGFMSGFFMSIDGLSFPIRVKRIQ</sequence>
<keyword evidence="3" id="KW-1185">Reference proteome</keyword>
<feature type="signal peptide" evidence="1">
    <location>
        <begin position="1"/>
        <end position="18"/>
    </location>
</feature>
<feature type="chain" id="PRO_5046761702" evidence="1">
    <location>
        <begin position="19"/>
        <end position="163"/>
    </location>
</feature>
<protein>
    <submittedName>
        <fullName evidence="2">Uncharacterized protein</fullName>
    </submittedName>
</protein>
<evidence type="ECO:0000313" key="2">
    <source>
        <dbReference type="EMBL" id="UXH78798.1"/>
    </source>
</evidence>
<dbReference type="EMBL" id="CP104562">
    <property type="protein sequence ID" value="UXH78798.1"/>
    <property type="molecule type" value="Genomic_DNA"/>
</dbReference>
<keyword evidence="1" id="KW-0732">Signal</keyword>
<evidence type="ECO:0000313" key="3">
    <source>
        <dbReference type="Proteomes" id="UP001064933"/>
    </source>
</evidence>
<name>A0ABY6B5J4_9BURK</name>
<gene>
    <name evidence="2" type="ORF">N4261_02335</name>
</gene>
<proteinExistence type="predicted"/>
<reference evidence="2" key="1">
    <citation type="submission" date="2022-10" db="EMBL/GenBank/DDBJ databases">
        <title>Characterization and whole genome sequencing of a new Roseateles species, isolated from fresh water.</title>
        <authorList>
            <person name="Guliayeva D.Y."/>
            <person name="Akhremchuk A.E."/>
            <person name="Sikolenko M.A."/>
            <person name="Valentovich L.N."/>
            <person name="Sidarenka A.V."/>
        </authorList>
    </citation>
    <scope>NUCLEOTIDE SEQUENCE</scope>
    <source>
        <strain evidence="2">BIM B-1768</strain>
    </source>
</reference>
<dbReference type="Proteomes" id="UP001064933">
    <property type="component" value="Chromosome"/>
</dbReference>